<gene>
    <name evidence="3" type="ORF">VB248_17015</name>
</gene>
<comment type="caution">
    <text evidence="3">The sequence shown here is derived from an EMBL/GenBank/DDBJ whole genome shotgun (WGS) entry which is preliminary data.</text>
</comment>
<accession>A0ABU5QDD6</accession>
<dbReference type="Gene3D" id="2.60.120.230">
    <property type="match status" value="1"/>
</dbReference>
<sequence length="420" mass="48484">MKALLNNDVQRVVFIILLVLSNSCLVLSQKINFTEHIAPIIHQNCSPCHRKGESAPFSLLTYGDVVKRAQFILKVTEMRYMPPWKADHGFGEFKNVRRLTVGQIATIKVWIQDGMPEGPKEKFQLPIFEENSQLNKKPDLVLSWNKKFTLSSQNKEDYILFSLPTNLKEDTFIKSIEFRAGNKKYVHHARLSVDTTQLMRQTDAKSIDDPSIADFAKVRMKEEFWVGWVPGNTPIEYPKGTAKFLKAGSDLLLNVHYAPNNLENEQDSSVVNLYFAKDTIEKKIQTFILHEEDITNKPFEIAPDTVITFFAKSQKIPYPIHLLSVQPHLHLLGKSLRCFAITPNGEMIPLIKISKWDFNWQMTYQYKEPLLIPAESVIYAEATYDNTSKNPENRFNPPQKITYGWNSTQEMMNVIFQYTF</sequence>
<dbReference type="InterPro" id="IPR024548">
    <property type="entry name" value="Cu2_monoox_C"/>
</dbReference>
<dbReference type="SUPFAM" id="SSF49742">
    <property type="entry name" value="PHM/PNGase F"/>
    <property type="match status" value="2"/>
</dbReference>
<protein>
    <recommendedName>
        <fullName evidence="2">Copper type II ascorbate-dependent monooxygenase C-terminal domain-containing protein</fullName>
    </recommendedName>
</protein>
<dbReference type="Gene3D" id="2.60.120.310">
    <property type="entry name" value="Copper type II, ascorbate-dependent monooxygenase, N-terminal domain"/>
    <property type="match status" value="1"/>
</dbReference>
<dbReference type="Proteomes" id="UP001302949">
    <property type="component" value="Unassembled WGS sequence"/>
</dbReference>
<dbReference type="InterPro" id="IPR008977">
    <property type="entry name" value="PHM/PNGase_F_dom_sf"/>
</dbReference>
<organism evidence="3 4">
    <name type="scientific">Arcicella rigui</name>
    <dbReference type="NCBI Taxonomy" id="797020"/>
    <lineage>
        <taxon>Bacteria</taxon>
        <taxon>Pseudomonadati</taxon>
        <taxon>Bacteroidota</taxon>
        <taxon>Cytophagia</taxon>
        <taxon>Cytophagales</taxon>
        <taxon>Flectobacillaceae</taxon>
        <taxon>Arcicella</taxon>
    </lineage>
</organism>
<name>A0ABU5QDD6_9BACT</name>
<proteinExistence type="predicted"/>
<dbReference type="InterPro" id="IPR014784">
    <property type="entry name" value="Cu2_ascorb_mOase-like_C"/>
</dbReference>
<keyword evidence="1" id="KW-1015">Disulfide bond</keyword>
<dbReference type="InterPro" id="IPR036939">
    <property type="entry name" value="Cu2_ascorb_mOase_N_sf"/>
</dbReference>
<dbReference type="RefSeq" id="WP_323298012.1">
    <property type="nucleotide sequence ID" value="NZ_JAYFUM010000021.1"/>
</dbReference>
<reference evidence="3 4" key="1">
    <citation type="submission" date="2023-12" db="EMBL/GenBank/DDBJ databases">
        <title>Novel species of the genus Arcicella isolated from rivers.</title>
        <authorList>
            <person name="Lu H."/>
        </authorList>
    </citation>
    <scope>NUCLEOTIDE SEQUENCE [LARGE SCALE GENOMIC DNA]</scope>
    <source>
        <strain evidence="3 4">KCTC 23307</strain>
    </source>
</reference>
<dbReference type="Pfam" id="PF03712">
    <property type="entry name" value="Cu2_monoox_C"/>
    <property type="match status" value="1"/>
</dbReference>
<evidence type="ECO:0000313" key="4">
    <source>
        <dbReference type="Proteomes" id="UP001302949"/>
    </source>
</evidence>
<evidence type="ECO:0000259" key="2">
    <source>
        <dbReference type="Pfam" id="PF03712"/>
    </source>
</evidence>
<keyword evidence="4" id="KW-1185">Reference proteome</keyword>
<evidence type="ECO:0000256" key="1">
    <source>
        <dbReference type="ARBA" id="ARBA00023157"/>
    </source>
</evidence>
<feature type="domain" description="Copper type II ascorbate-dependent monooxygenase C-terminal" evidence="2">
    <location>
        <begin position="319"/>
        <end position="414"/>
    </location>
</feature>
<evidence type="ECO:0000313" key="3">
    <source>
        <dbReference type="EMBL" id="MEA5140855.1"/>
    </source>
</evidence>
<dbReference type="EMBL" id="JAYFUM010000021">
    <property type="protein sequence ID" value="MEA5140855.1"/>
    <property type="molecule type" value="Genomic_DNA"/>
</dbReference>